<protein>
    <submittedName>
        <fullName evidence="10">Uncharacterized protein</fullName>
    </submittedName>
</protein>
<dbReference type="SUPFAM" id="SSF46689">
    <property type="entry name" value="Homeodomain-like"/>
    <property type="match status" value="1"/>
</dbReference>
<evidence type="ECO:0000256" key="6">
    <source>
        <dbReference type="ARBA" id="ARBA00023242"/>
    </source>
</evidence>
<feature type="domain" description="HTH myb-type" evidence="9">
    <location>
        <begin position="62"/>
        <end position="116"/>
    </location>
</feature>
<organism evidence="10 11">
    <name type="scientific">Protea cynaroides</name>
    <dbReference type="NCBI Taxonomy" id="273540"/>
    <lineage>
        <taxon>Eukaryota</taxon>
        <taxon>Viridiplantae</taxon>
        <taxon>Streptophyta</taxon>
        <taxon>Embryophyta</taxon>
        <taxon>Tracheophyta</taxon>
        <taxon>Spermatophyta</taxon>
        <taxon>Magnoliopsida</taxon>
        <taxon>Proteales</taxon>
        <taxon>Proteaceae</taxon>
        <taxon>Protea</taxon>
    </lineage>
</organism>
<keyword evidence="2" id="KW-0677">Repeat</keyword>
<dbReference type="PANTHER" id="PTHR47999">
    <property type="entry name" value="TRANSCRIPTION FACTOR MYB8-RELATED-RELATED"/>
    <property type="match status" value="1"/>
</dbReference>
<gene>
    <name evidence="10" type="ORF">NE237_013156</name>
</gene>
<evidence type="ECO:0000256" key="3">
    <source>
        <dbReference type="ARBA" id="ARBA00023015"/>
    </source>
</evidence>
<feature type="region of interest" description="Disordered" evidence="7">
    <location>
        <begin position="270"/>
        <end position="294"/>
    </location>
</feature>
<evidence type="ECO:0000259" key="8">
    <source>
        <dbReference type="PROSITE" id="PS50090"/>
    </source>
</evidence>
<evidence type="ECO:0000256" key="2">
    <source>
        <dbReference type="ARBA" id="ARBA00022737"/>
    </source>
</evidence>
<keyword evidence="6" id="KW-0539">Nucleus</keyword>
<dbReference type="InterPro" id="IPR017930">
    <property type="entry name" value="Myb_dom"/>
</dbReference>
<keyword evidence="3" id="KW-0805">Transcription regulation</keyword>
<feature type="domain" description="HTH myb-type" evidence="9">
    <location>
        <begin position="9"/>
        <end position="61"/>
    </location>
</feature>
<dbReference type="FunFam" id="1.10.10.60:FF:000394">
    <property type="entry name" value="MYB transcription factor"/>
    <property type="match status" value="1"/>
</dbReference>
<evidence type="ECO:0000256" key="7">
    <source>
        <dbReference type="SAM" id="MobiDB-lite"/>
    </source>
</evidence>
<dbReference type="GO" id="GO:0005634">
    <property type="term" value="C:nucleus"/>
    <property type="evidence" value="ECO:0007669"/>
    <property type="project" value="UniProtKB-SubCell"/>
</dbReference>
<evidence type="ECO:0000313" key="10">
    <source>
        <dbReference type="EMBL" id="KAJ4956373.1"/>
    </source>
</evidence>
<sequence length="294" mass="33822">MGRAPCCSKVGLHRGPWTAREDTLLTNYIQTHGEGHWRSLPKKAGLLRCGKSCRLRWMNYLRPDIKRGNISSDEEDLIIRLHSLLGNRWSLIAGRLPGRTDNEIKNYWNTHLSKRFKNQGTHHEKKSGSTREPRKRKTKNNNQNRSKANRERDHQTGVNVTKTETKIHLPKPIRITSLPRNNSLEYNTVSGSSGSHNGVTEGDINGVVGTGIVDFPWPSDLVDHQDGRDQDDFIVNGCDLGCESQLLTRENMLERLYEEYLQLLKKEEQVKEEEKEKEEEDQIQLDSFAESLWV</sequence>
<dbReference type="PROSITE" id="PS51294">
    <property type="entry name" value="HTH_MYB"/>
    <property type="match status" value="2"/>
</dbReference>
<dbReference type="SMART" id="SM00717">
    <property type="entry name" value="SANT"/>
    <property type="match status" value="2"/>
</dbReference>
<evidence type="ECO:0000256" key="1">
    <source>
        <dbReference type="ARBA" id="ARBA00004123"/>
    </source>
</evidence>
<dbReference type="EMBL" id="JAMYWD010000011">
    <property type="protein sequence ID" value="KAJ4956373.1"/>
    <property type="molecule type" value="Genomic_DNA"/>
</dbReference>
<name>A0A9Q0JZW8_9MAGN</name>
<proteinExistence type="predicted"/>
<evidence type="ECO:0000256" key="4">
    <source>
        <dbReference type="ARBA" id="ARBA00023125"/>
    </source>
</evidence>
<accession>A0A9Q0JZW8</accession>
<dbReference type="FunFam" id="1.10.10.60:FF:000121">
    <property type="entry name" value="Myb transcription factor"/>
    <property type="match status" value="1"/>
</dbReference>
<dbReference type="Pfam" id="PF00249">
    <property type="entry name" value="Myb_DNA-binding"/>
    <property type="match status" value="2"/>
</dbReference>
<dbReference type="AlphaFoldDB" id="A0A9Q0JZW8"/>
<dbReference type="CDD" id="cd00167">
    <property type="entry name" value="SANT"/>
    <property type="match status" value="2"/>
</dbReference>
<evidence type="ECO:0000256" key="5">
    <source>
        <dbReference type="ARBA" id="ARBA00023163"/>
    </source>
</evidence>
<keyword evidence="4" id="KW-0238">DNA-binding</keyword>
<dbReference type="PROSITE" id="PS50090">
    <property type="entry name" value="MYB_LIKE"/>
    <property type="match status" value="2"/>
</dbReference>
<feature type="domain" description="Myb-like" evidence="8">
    <location>
        <begin position="62"/>
        <end position="112"/>
    </location>
</feature>
<reference evidence="10" key="1">
    <citation type="journal article" date="2023" name="Plant J.">
        <title>The genome of the king protea, Protea cynaroides.</title>
        <authorList>
            <person name="Chang J."/>
            <person name="Duong T.A."/>
            <person name="Schoeman C."/>
            <person name="Ma X."/>
            <person name="Roodt D."/>
            <person name="Barker N."/>
            <person name="Li Z."/>
            <person name="Van de Peer Y."/>
            <person name="Mizrachi E."/>
        </authorList>
    </citation>
    <scope>NUCLEOTIDE SEQUENCE</scope>
    <source>
        <tissue evidence="10">Young leaves</tissue>
    </source>
</reference>
<comment type="subcellular location">
    <subcellularLocation>
        <location evidence="1">Nucleus</location>
    </subcellularLocation>
</comment>
<feature type="region of interest" description="Disordered" evidence="7">
    <location>
        <begin position="114"/>
        <end position="160"/>
    </location>
</feature>
<evidence type="ECO:0000313" key="11">
    <source>
        <dbReference type="Proteomes" id="UP001141806"/>
    </source>
</evidence>
<dbReference type="InterPro" id="IPR015495">
    <property type="entry name" value="Myb_TF_plants"/>
</dbReference>
<feature type="domain" description="Myb-like" evidence="8">
    <location>
        <begin position="9"/>
        <end position="61"/>
    </location>
</feature>
<keyword evidence="5" id="KW-0804">Transcription</keyword>
<dbReference type="InterPro" id="IPR009057">
    <property type="entry name" value="Homeodomain-like_sf"/>
</dbReference>
<dbReference type="PANTHER" id="PTHR47999:SF9">
    <property type="entry name" value="TRANSCRIPTION REPRESSOR MYB5-LIKE"/>
    <property type="match status" value="1"/>
</dbReference>
<dbReference type="Gene3D" id="1.10.10.60">
    <property type="entry name" value="Homeodomain-like"/>
    <property type="match status" value="2"/>
</dbReference>
<dbReference type="GO" id="GO:0000976">
    <property type="term" value="F:transcription cis-regulatory region binding"/>
    <property type="evidence" value="ECO:0007669"/>
    <property type="project" value="UniProtKB-ARBA"/>
</dbReference>
<dbReference type="OrthoDB" id="2143914at2759"/>
<dbReference type="Proteomes" id="UP001141806">
    <property type="component" value="Unassembled WGS sequence"/>
</dbReference>
<keyword evidence="11" id="KW-1185">Reference proteome</keyword>
<evidence type="ECO:0000259" key="9">
    <source>
        <dbReference type="PROSITE" id="PS51294"/>
    </source>
</evidence>
<dbReference type="InterPro" id="IPR001005">
    <property type="entry name" value="SANT/Myb"/>
</dbReference>
<comment type="caution">
    <text evidence="10">The sequence shown here is derived from an EMBL/GenBank/DDBJ whole genome shotgun (WGS) entry which is preliminary data.</text>
</comment>